<feature type="compositionally biased region" description="Low complexity" evidence="1">
    <location>
        <begin position="1"/>
        <end position="23"/>
    </location>
</feature>
<dbReference type="Proteomes" id="UP001162881">
    <property type="component" value="Unassembled WGS sequence"/>
</dbReference>
<dbReference type="EMBL" id="JALHLF010000021">
    <property type="protein sequence ID" value="MCJ2182605.1"/>
    <property type="molecule type" value="Genomic_DNA"/>
</dbReference>
<comment type="caution">
    <text evidence="2">The sequence shown here is derived from an EMBL/GenBank/DDBJ whole genome shotgun (WGS) entry which is preliminary data.</text>
</comment>
<keyword evidence="3" id="KW-1185">Reference proteome</keyword>
<sequence>MVPSPDLSDSSSFSGGSIPGAPGQPAFTMTVREPSALPILIAVPHAGRAYPGAVLEDLRACAESSVRLEDRFVDLVGRGLARATGADLLVAHAPRAMIDLNRAPEDVDWGMVVREGRPLEAAARQGLSPRARSGLGLIPRRLPGVGELWRRRYEAHEVEARIEGIHAPYHAALAHRLEVLRARWGAALLIDLHSMPPLGARVGREPVQIVVGDRFGASCHGSVVGATFVQLARMGREASHNRPYAGGYGLDRHARPRDGVHAMQIEIDRTCYLDSHLREPGEGLEPLVEDLAGLVRSLAGVVAELADARRGGDWPLAAQ</sequence>
<dbReference type="Pfam" id="PF05013">
    <property type="entry name" value="FGase"/>
    <property type="match status" value="1"/>
</dbReference>
<reference evidence="2" key="1">
    <citation type="submission" date="2022-03" db="EMBL/GenBank/DDBJ databases">
        <title>Identification of a novel bacterium isolated from mangrove sediments.</title>
        <authorList>
            <person name="Pan X."/>
        </authorList>
    </citation>
    <scope>NUCLEOTIDE SEQUENCE</scope>
    <source>
        <strain evidence="2">B1949</strain>
    </source>
</reference>
<dbReference type="RefSeq" id="WP_244018707.1">
    <property type="nucleotide sequence ID" value="NZ_JALHLF010000021.1"/>
</dbReference>
<evidence type="ECO:0000256" key="1">
    <source>
        <dbReference type="SAM" id="MobiDB-lite"/>
    </source>
</evidence>
<feature type="region of interest" description="Disordered" evidence="1">
    <location>
        <begin position="1"/>
        <end position="27"/>
    </location>
</feature>
<dbReference type="Gene3D" id="3.40.630.40">
    <property type="entry name" value="Zn-dependent exopeptidases"/>
    <property type="match status" value="1"/>
</dbReference>
<evidence type="ECO:0000313" key="2">
    <source>
        <dbReference type="EMBL" id="MCJ2182605.1"/>
    </source>
</evidence>
<accession>A0ABT0BC25</accession>
<organism evidence="2 3">
    <name type="scientific">Novosphingobium organovorum</name>
    <dbReference type="NCBI Taxonomy" id="2930092"/>
    <lineage>
        <taxon>Bacteria</taxon>
        <taxon>Pseudomonadati</taxon>
        <taxon>Pseudomonadota</taxon>
        <taxon>Alphaproteobacteria</taxon>
        <taxon>Sphingomonadales</taxon>
        <taxon>Sphingomonadaceae</taxon>
        <taxon>Novosphingobium</taxon>
    </lineage>
</organism>
<gene>
    <name evidence="2" type="ORF">MTR62_07855</name>
</gene>
<dbReference type="InterPro" id="IPR007709">
    <property type="entry name" value="N-FG_amidohydro"/>
</dbReference>
<dbReference type="SUPFAM" id="SSF53187">
    <property type="entry name" value="Zn-dependent exopeptidases"/>
    <property type="match status" value="1"/>
</dbReference>
<evidence type="ECO:0000313" key="3">
    <source>
        <dbReference type="Proteomes" id="UP001162881"/>
    </source>
</evidence>
<name>A0ABT0BC25_9SPHN</name>
<protein>
    <submittedName>
        <fullName evidence="2">N-formylglutamate amidohydrolase</fullName>
    </submittedName>
</protein>
<proteinExistence type="predicted"/>